<dbReference type="InterPro" id="IPR001279">
    <property type="entry name" value="Metallo-B-lactamas"/>
</dbReference>
<comment type="caution">
    <text evidence="2">The sequence shown here is derived from an EMBL/GenBank/DDBJ whole genome shotgun (WGS) entry which is preliminary data.</text>
</comment>
<dbReference type="Pfam" id="PF00753">
    <property type="entry name" value="Lactamase_B"/>
    <property type="match status" value="1"/>
</dbReference>
<dbReference type="SUPFAM" id="SSF56281">
    <property type="entry name" value="Metallo-hydrolase/oxidoreductase"/>
    <property type="match status" value="1"/>
</dbReference>
<dbReference type="OrthoDB" id="9802991at2"/>
<dbReference type="RefSeq" id="WP_006012803.1">
    <property type="nucleotide sequence ID" value="NZ_AUAV01000005.1"/>
</dbReference>
<accession>K6Z059</accession>
<dbReference type="Gene3D" id="3.60.15.10">
    <property type="entry name" value="Ribonuclease Z/Hydroxyacylglutathione hydrolase-like"/>
    <property type="match status" value="1"/>
</dbReference>
<evidence type="ECO:0000259" key="1">
    <source>
        <dbReference type="SMART" id="SM00849"/>
    </source>
</evidence>
<protein>
    <submittedName>
        <fullName evidence="2">Metallo-beta-lactamase family protein</fullName>
    </submittedName>
</protein>
<evidence type="ECO:0000313" key="3">
    <source>
        <dbReference type="Proteomes" id="UP000006251"/>
    </source>
</evidence>
<dbReference type="InterPro" id="IPR050855">
    <property type="entry name" value="NDM-1-like"/>
</dbReference>
<proteinExistence type="predicted"/>
<reference evidence="3" key="1">
    <citation type="journal article" date="2014" name="Environ. Microbiol.">
        <title>Comparative genomics of the marine bacterial genus Glaciecola reveals the high degree of genomic diversity and genomic characteristic for cold adaptation.</title>
        <authorList>
            <person name="Qin Q.L."/>
            <person name="Xie B.B."/>
            <person name="Yu Y."/>
            <person name="Shu Y.L."/>
            <person name="Rong J.C."/>
            <person name="Zhang Y.J."/>
            <person name="Zhao D.L."/>
            <person name="Chen X.L."/>
            <person name="Zhang X.Y."/>
            <person name="Chen B."/>
            <person name="Zhou B.C."/>
            <person name="Zhang Y.Z."/>
        </authorList>
    </citation>
    <scope>NUCLEOTIDE SEQUENCE [LARGE SCALE GENOMIC DNA]</scope>
    <source>
        <strain evidence="3">ACAM 615</strain>
    </source>
</reference>
<dbReference type="Proteomes" id="UP000006251">
    <property type="component" value="Unassembled WGS sequence"/>
</dbReference>
<organism evidence="2 3">
    <name type="scientific">Brumicola pallidula DSM 14239 = ACAM 615</name>
    <dbReference type="NCBI Taxonomy" id="1121922"/>
    <lineage>
        <taxon>Bacteria</taxon>
        <taxon>Pseudomonadati</taxon>
        <taxon>Pseudomonadota</taxon>
        <taxon>Gammaproteobacteria</taxon>
        <taxon>Alteromonadales</taxon>
        <taxon>Alteromonadaceae</taxon>
        <taxon>Brumicola</taxon>
    </lineage>
</organism>
<evidence type="ECO:0000313" key="2">
    <source>
        <dbReference type="EMBL" id="GAC29606.1"/>
    </source>
</evidence>
<feature type="domain" description="Metallo-beta-lactamase" evidence="1">
    <location>
        <begin position="10"/>
        <end position="209"/>
    </location>
</feature>
<dbReference type="AlphaFoldDB" id="K6Z059"/>
<keyword evidence="3" id="KW-1185">Reference proteome</keyword>
<dbReference type="InterPro" id="IPR036866">
    <property type="entry name" value="RibonucZ/Hydroxyglut_hydro"/>
</dbReference>
<name>K6Z059_9ALTE</name>
<dbReference type="EMBL" id="BAEQ01000048">
    <property type="protein sequence ID" value="GAC29606.1"/>
    <property type="molecule type" value="Genomic_DNA"/>
</dbReference>
<gene>
    <name evidence="2" type="ORF">GPAL_2755</name>
</gene>
<dbReference type="SMART" id="SM00849">
    <property type="entry name" value="Lactamase_B"/>
    <property type="match status" value="1"/>
</dbReference>
<dbReference type="STRING" id="1121922.GCA_000428905_01060"/>
<sequence length="250" mass="28460">MKIHVLKGFIQNIFLVEYPDKCMLLDGCSKADFTTLQTFFTQVLKRPLTDLKVVIVTHMHPDHAGCAHYLRKITGCKIVSCQCEKQWYRGVKGRFAHAIDIMLALWVAGKMKRPRKNIWYPAHLHPDVTLGDSQTVPGFDDWQVFETPGHTDRDLSIMHTPSKRIYVADLIVKVKNKLSPPFPVYIPALYKQSLLKLQALQPNSVMMAHVGELTLTEHDYADLLNKAPTHPETNKVAIIRIIKGKLLGKK</sequence>
<dbReference type="PANTHER" id="PTHR42951">
    <property type="entry name" value="METALLO-BETA-LACTAMASE DOMAIN-CONTAINING"/>
    <property type="match status" value="1"/>
</dbReference>